<dbReference type="PROSITE" id="PS50157">
    <property type="entry name" value="ZINC_FINGER_C2H2_2"/>
    <property type="match status" value="1"/>
</dbReference>
<dbReference type="GO" id="GO:0005634">
    <property type="term" value="C:nucleus"/>
    <property type="evidence" value="ECO:0007669"/>
    <property type="project" value="UniProtKB-SubCell"/>
</dbReference>
<evidence type="ECO:0000256" key="7">
    <source>
        <dbReference type="ARBA" id="ARBA00023125"/>
    </source>
</evidence>
<sequence length="212" mass="24436">MECSSICSECKSVFGDLSELQEHLPECLLESYESINWENFSPNVSIYDDGECPVSYIEVETSNLQTEDNRLSAVVSVQIPCEWNGSVCTEIPKRVALPAVDDVPPVIVGSEAVIDGPGLRSDTKMKCPVCHLMLYRHNYTVHFRIHSGERPYQCFFCDRKFRTTSSRKVHHRSHTGERPYRCPHCNYGTVTKRNLDRHIYNQHSKIQYYLKQ</sequence>
<dbReference type="GO" id="GO:0043565">
    <property type="term" value="F:sequence-specific DNA binding"/>
    <property type="evidence" value="ECO:0007669"/>
    <property type="project" value="UniProtKB-ARBA"/>
</dbReference>
<dbReference type="AlphaFoldDB" id="A0A1I7S7D6"/>
<dbReference type="SUPFAM" id="SSF57667">
    <property type="entry name" value="beta-beta-alpha zinc fingers"/>
    <property type="match status" value="2"/>
</dbReference>
<dbReference type="GO" id="GO:0045893">
    <property type="term" value="P:positive regulation of DNA-templated transcription"/>
    <property type="evidence" value="ECO:0007669"/>
    <property type="project" value="UniProtKB-ARBA"/>
</dbReference>
<proteinExistence type="predicted"/>
<dbReference type="Pfam" id="PF13909">
    <property type="entry name" value="zf-H2C2_5"/>
    <property type="match status" value="1"/>
</dbReference>
<feature type="domain" description="C2H2-type" evidence="11">
    <location>
        <begin position="152"/>
        <end position="179"/>
    </location>
</feature>
<dbReference type="InterPro" id="IPR036236">
    <property type="entry name" value="Znf_C2H2_sf"/>
</dbReference>
<evidence type="ECO:0000313" key="13">
    <source>
        <dbReference type="WBParaSite" id="BXY_0892600.1"/>
    </source>
</evidence>
<dbReference type="FunFam" id="3.30.160.60:FF:001732">
    <property type="entry name" value="Zgc:162936"/>
    <property type="match status" value="1"/>
</dbReference>
<keyword evidence="9" id="KW-0539">Nucleus</keyword>
<dbReference type="PANTHER" id="PTHR24406">
    <property type="entry name" value="TRANSCRIPTIONAL REPRESSOR CTCFL-RELATED"/>
    <property type="match status" value="1"/>
</dbReference>
<keyword evidence="5" id="KW-0862">Zinc</keyword>
<keyword evidence="6" id="KW-0805">Transcription regulation</keyword>
<dbReference type="InterPro" id="IPR050888">
    <property type="entry name" value="ZnF_C2H2-type_TF"/>
</dbReference>
<evidence type="ECO:0000256" key="10">
    <source>
        <dbReference type="PROSITE-ProRule" id="PRU00042"/>
    </source>
</evidence>
<keyword evidence="8" id="KW-0804">Transcription</keyword>
<keyword evidence="7" id="KW-0238">DNA-binding</keyword>
<name>A0A1I7S7D6_BURXY</name>
<dbReference type="SMART" id="SM00355">
    <property type="entry name" value="ZnF_C2H2"/>
    <property type="match status" value="4"/>
</dbReference>
<evidence type="ECO:0000256" key="2">
    <source>
        <dbReference type="ARBA" id="ARBA00022723"/>
    </source>
</evidence>
<evidence type="ECO:0000256" key="1">
    <source>
        <dbReference type="ARBA" id="ARBA00004123"/>
    </source>
</evidence>
<dbReference type="PROSITE" id="PS00028">
    <property type="entry name" value="ZINC_FINGER_C2H2_1"/>
    <property type="match status" value="1"/>
</dbReference>
<evidence type="ECO:0000256" key="8">
    <source>
        <dbReference type="ARBA" id="ARBA00023163"/>
    </source>
</evidence>
<evidence type="ECO:0000256" key="4">
    <source>
        <dbReference type="ARBA" id="ARBA00022771"/>
    </source>
</evidence>
<reference evidence="13" key="1">
    <citation type="submission" date="2016-11" db="UniProtKB">
        <authorList>
            <consortium name="WormBaseParasite"/>
        </authorList>
    </citation>
    <scope>IDENTIFICATION</scope>
</reference>
<protein>
    <submittedName>
        <fullName evidence="13">C2H2-type domain-containing protein</fullName>
    </submittedName>
</protein>
<keyword evidence="4 10" id="KW-0863">Zinc-finger</keyword>
<dbReference type="FunFam" id="3.30.160.60:FF:000325">
    <property type="entry name" value="ZFP90 zinc finger protein"/>
    <property type="match status" value="1"/>
</dbReference>
<dbReference type="GO" id="GO:0005694">
    <property type="term" value="C:chromosome"/>
    <property type="evidence" value="ECO:0007669"/>
    <property type="project" value="UniProtKB-ARBA"/>
</dbReference>
<dbReference type="Proteomes" id="UP000095284">
    <property type="component" value="Unplaced"/>
</dbReference>
<dbReference type="GO" id="GO:0008270">
    <property type="term" value="F:zinc ion binding"/>
    <property type="evidence" value="ECO:0007669"/>
    <property type="project" value="UniProtKB-KW"/>
</dbReference>
<evidence type="ECO:0000256" key="6">
    <source>
        <dbReference type="ARBA" id="ARBA00023015"/>
    </source>
</evidence>
<evidence type="ECO:0000256" key="5">
    <source>
        <dbReference type="ARBA" id="ARBA00022833"/>
    </source>
</evidence>
<dbReference type="Gene3D" id="3.30.160.60">
    <property type="entry name" value="Classic Zinc Finger"/>
    <property type="match status" value="3"/>
</dbReference>
<dbReference type="WBParaSite" id="BXY_0892600.1">
    <property type="protein sequence ID" value="BXY_0892600.1"/>
    <property type="gene ID" value="BXY_0892600"/>
</dbReference>
<evidence type="ECO:0000256" key="3">
    <source>
        <dbReference type="ARBA" id="ARBA00022737"/>
    </source>
</evidence>
<organism evidence="12 13">
    <name type="scientific">Bursaphelenchus xylophilus</name>
    <name type="common">Pinewood nematode worm</name>
    <name type="synonym">Aphelenchoides xylophilus</name>
    <dbReference type="NCBI Taxonomy" id="6326"/>
    <lineage>
        <taxon>Eukaryota</taxon>
        <taxon>Metazoa</taxon>
        <taxon>Ecdysozoa</taxon>
        <taxon>Nematoda</taxon>
        <taxon>Chromadorea</taxon>
        <taxon>Rhabditida</taxon>
        <taxon>Tylenchina</taxon>
        <taxon>Tylenchomorpha</taxon>
        <taxon>Aphelenchoidea</taxon>
        <taxon>Aphelenchoididae</taxon>
        <taxon>Bursaphelenchus</taxon>
    </lineage>
</organism>
<keyword evidence="3" id="KW-0677">Repeat</keyword>
<dbReference type="InterPro" id="IPR013087">
    <property type="entry name" value="Znf_C2H2_type"/>
</dbReference>
<evidence type="ECO:0000313" key="12">
    <source>
        <dbReference type="Proteomes" id="UP000095284"/>
    </source>
</evidence>
<evidence type="ECO:0000256" key="9">
    <source>
        <dbReference type="ARBA" id="ARBA00023242"/>
    </source>
</evidence>
<keyword evidence="2" id="KW-0479">Metal-binding</keyword>
<evidence type="ECO:0000259" key="11">
    <source>
        <dbReference type="PROSITE" id="PS50157"/>
    </source>
</evidence>
<comment type="subcellular location">
    <subcellularLocation>
        <location evidence="1">Nucleus</location>
    </subcellularLocation>
</comment>
<accession>A0A1I7S7D6</accession>